<sequence length="77" mass="8059">MPPVVDGYPVGIISRCQAALEPDKVRSVFATEPGSTGERDAATALFAATPQCGAPAMGRLTPTAARIALVDATYRRR</sequence>
<keyword evidence="2" id="KW-1185">Reference proteome</keyword>
<dbReference type="KEGG" id="srhi:H9L12_07795"/>
<accession>A0A7G9S8T6</accession>
<dbReference type="AlphaFoldDB" id="A0A7G9S8T6"/>
<name>A0A7G9S8T6_9SPHN</name>
<evidence type="ECO:0000313" key="1">
    <source>
        <dbReference type="EMBL" id="QNN64261.1"/>
    </source>
</evidence>
<dbReference type="Proteomes" id="UP000515955">
    <property type="component" value="Chromosome"/>
</dbReference>
<dbReference type="RefSeq" id="WP_187541261.1">
    <property type="nucleotide sequence ID" value="NZ_CP060717.1"/>
</dbReference>
<evidence type="ECO:0000313" key="2">
    <source>
        <dbReference type="Proteomes" id="UP000515955"/>
    </source>
</evidence>
<proteinExistence type="predicted"/>
<dbReference type="EMBL" id="CP060717">
    <property type="protein sequence ID" value="QNN64261.1"/>
    <property type="molecule type" value="Genomic_DNA"/>
</dbReference>
<reference evidence="1 2" key="1">
    <citation type="submission" date="2020-08" db="EMBL/GenBank/DDBJ databases">
        <title>Genome sequence of Sphingomonas rhizophila KACC 19189T.</title>
        <authorList>
            <person name="Hyun D.-W."/>
            <person name="Bae J.-W."/>
        </authorList>
    </citation>
    <scope>NUCLEOTIDE SEQUENCE [LARGE SCALE GENOMIC DNA]</scope>
    <source>
        <strain evidence="1 2">KACC 19189</strain>
    </source>
</reference>
<gene>
    <name evidence="1" type="ORF">H9L12_07795</name>
</gene>
<protein>
    <submittedName>
        <fullName evidence="1">Uncharacterized protein</fullName>
    </submittedName>
</protein>
<organism evidence="1 2">
    <name type="scientific">Sphingomonas rhizophila</name>
    <dbReference type="NCBI Taxonomy" id="2071607"/>
    <lineage>
        <taxon>Bacteria</taxon>
        <taxon>Pseudomonadati</taxon>
        <taxon>Pseudomonadota</taxon>
        <taxon>Alphaproteobacteria</taxon>
        <taxon>Sphingomonadales</taxon>
        <taxon>Sphingomonadaceae</taxon>
        <taxon>Sphingomonas</taxon>
    </lineage>
</organism>